<evidence type="ECO:0000256" key="5">
    <source>
        <dbReference type="ARBA" id="ARBA00022989"/>
    </source>
</evidence>
<proteinExistence type="inferred from homology"/>
<dbReference type="EMBL" id="NCKV01027163">
    <property type="protein sequence ID" value="RWS19358.1"/>
    <property type="molecule type" value="Genomic_DNA"/>
</dbReference>
<feature type="transmembrane region" description="Helical" evidence="9">
    <location>
        <begin position="94"/>
        <end position="116"/>
    </location>
</feature>
<dbReference type="InterPro" id="IPR050363">
    <property type="entry name" value="MIP/Aquaporin"/>
</dbReference>
<evidence type="ECO:0000313" key="11">
    <source>
        <dbReference type="Proteomes" id="UP000288716"/>
    </source>
</evidence>
<dbReference type="PRINTS" id="PR00783">
    <property type="entry name" value="MINTRINSICP"/>
</dbReference>
<reference evidence="10 11" key="1">
    <citation type="journal article" date="2018" name="Gigascience">
        <title>Genomes of trombidid mites reveal novel predicted allergens and laterally-transferred genes associated with secondary metabolism.</title>
        <authorList>
            <person name="Dong X."/>
            <person name="Chaisiri K."/>
            <person name="Xia D."/>
            <person name="Armstrong S.D."/>
            <person name="Fang Y."/>
            <person name="Donnelly M.J."/>
            <person name="Kadowaki T."/>
            <person name="McGarry J.W."/>
            <person name="Darby A.C."/>
            <person name="Makepeace B.L."/>
        </authorList>
    </citation>
    <scope>NUCLEOTIDE SEQUENCE [LARGE SCALE GENOMIC DNA]</scope>
    <source>
        <strain evidence="10">UoL-UT</strain>
    </source>
</reference>
<keyword evidence="3 8" id="KW-0813">Transport</keyword>
<keyword evidence="6 9" id="KW-0472">Membrane</keyword>
<feature type="transmembrane region" description="Helical" evidence="9">
    <location>
        <begin position="180"/>
        <end position="199"/>
    </location>
</feature>
<comment type="function">
    <text evidence="7">Aquaglyceroporin that may modulate the water content and osmolytes during anhydrobiosis.</text>
</comment>
<protein>
    <submittedName>
        <fullName evidence="10">Aquaporin-9-like isoform X2</fullName>
    </submittedName>
</protein>
<dbReference type="InterPro" id="IPR022357">
    <property type="entry name" value="MIP_CS"/>
</dbReference>
<feature type="non-terminal residue" evidence="10">
    <location>
        <position position="225"/>
    </location>
</feature>
<dbReference type="PANTHER" id="PTHR43829">
    <property type="entry name" value="AQUAPORIN OR AQUAGLYCEROPORIN RELATED"/>
    <property type="match status" value="1"/>
</dbReference>
<dbReference type="OrthoDB" id="3222at2759"/>
<evidence type="ECO:0000256" key="9">
    <source>
        <dbReference type="SAM" id="Phobius"/>
    </source>
</evidence>
<keyword evidence="5 9" id="KW-1133">Transmembrane helix</keyword>
<dbReference type="AlphaFoldDB" id="A0A443RW27"/>
<evidence type="ECO:0000256" key="3">
    <source>
        <dbReference type="ARBA" id="ARBA00022448"/>
    </source>
</evidence>
<dbReference type="SUPFAM" id="SSF81338">
    <property type="entry name" value="Aquaporin-like"/>
    <property type="match status" value="1"/>
</dbReference>
<feature type="transmembrane region" description="Helical" evidence="9">
    <location>
        <begin position="21"/>
        <end position="39"/>
    </location>
</feature>
<evidence type="ECO:0000256" key="7">
    <source>
        <dbReference type="ARBA" id="ARBA00045280"/>
    </source>
</evidence>
<dbReference type="InterPro" id="IPR000425">
    <property type="entry name" value="MIP"/>
</dbReference>
<keyword evidence="11" id="KW-1185">Reference proteome</keyword>
<keyword evidence="4 8" id="KW-0812">Transmembrane</keyword>
<dbReference type="Proteomes" id="UP000288716">
    <property type="component" value="Unassembled WGS sequence"/>
</dbReference>
<evidence type="ECO:0000313" key="10">
    <source>
        <dbReference type="EMBL" id="RWS19358.1"/>
    </source>
</evidence>
<dbReference type="InterPro" id="IPR023271">
    <property type="entry name" value="Aquaporin-like"/>
</dbReference>
<gene>
    <name evidence="10" type="ORF">B4U80_07561</name>
</gene>
<dbReference type="GO" id="GO:0015254">
    <property type="term" value="F:glycerol channel activity"/>
    <property type="evidence" value="ECO:0007669"/>
    <property type="project" value="TreeGrafter"/>
</dbReference>
<name>A0A443RW27_9ACAR</name>
<evidence type="ECO:0000256" key="2">
    <source>
        <dbReference type="ARBA" id="ARBA00006175"/>
    </source>
</evidence>
<dbReference type="Pfam" id="PF00230">
    <property type="entry name" value="MIP"/>
    <property type="match status" value="1"/>
</dbReference>
<feature type="transmembrane region" description="Helical" evidence="9">
    <location>
        <begin position="45"/>
        <end position="64"/>
    </location>
</feature>
<evidence type="ECO:0000256" key="4">
    <source>
        <dbReference type="ARBA" id="ARBA00022692"/>
    </source>
</evidence>
<dbReference type="PANTHER" id="PTHR43829:SF9">
    <property type="entry name" value="AQUAPORIN-9"/>
    <property type="match status" value="1"/>
</dbReference>
<dbReference type="GO" id="GO:0015250">
    <property type="term" value="F:water channel activity"/>
    <property type="evidence" value="ECO:0007669"/>
    <property type="project" value="TreeGrafter"/>
</dbReference>
<dbReference type="PROSITE" id="PS00221">
    <property type="entry name" value="MIP"/>
    <property type="match status" value="1"/>
</dbReference>
<sequence>MNRNLLKTKNSTIREFLAETLGTFTLVCIGCSANASVLLSETDCATVITCFAWGLALTAAIYVCGGVSGGHCNPALTVAFASVGKLKWRKVPHYLAAQYLGAFVGALITYCVYIDAIKNKFGNELIVDGENGTAAIFITFPNENASIGACVVDQIVSSALFLLIVNAIIDKQNMQCPNALIPIAIGFTNLSLILFSFGFNCGAPLNPARDFAPRLFTSIAGWGKG</sequence>
<dbReference type="Gene3D" id="1.20.1080.10">
    <property type="entry name" value="Glycerol uptake facilitator protein"/>
    <property type="match status" value="1"/>
</dbReference>
<evidence type="ECO:0000256" key="6">
    <source>
        <dbReference type="ARBA" id="ARBA00023136"/>
    </source>
</evidence>
<comment type="similarity">
    <text evidence="2 8">Belongs to the MIP/aquaporin (TC 1.A.8) family.</text>
</comment>
<comment type="subcellular location">
    <subcellularLocation>
        <location evidence="1">Membrane</location>
        <topology evidence="1">Multi-pass membrane protein</topology>
    </subcellularLocation>
</comment>
<evidence type="ECO:0000256" key="8">
    <source>
        <dbReference type="RuleBase" id="RU000477"/>
    </source>
</evidence>
<dbReference type="GO" id="GO:0016323">
    <property type="term" value="C:basolateral plasma membrane"/>
    <property type="evidence" value="ECO:0007669"/>
    <property type="project" value="TreeGrafter"/>
</dbReference>
<comment type="caution">
    <text evidence="10">The sequence shown here is derived from an EMBL/GenBank/DDBJ whole genome shotgun (WGS) entry which is preliminary data.</text>
</comment>
<dbReference type="STRING" id="299467.A0A443RW27"/>
<organism evidence="10 11">
    <name type="scientific">Leptotrombidium deliense</name>
    <dbReference type="NCBI Taxonomy" id="299467"/>
    <lineage>
        <taxon>Eukaryota</taxon>
        <taxon>Metazoa</taxon>
        <taxon>Ecdysozoa</taxon>
        <taxon>Arthropoda</taxon>
        <taxon>Chelicerata</taxon>
        <taxon>Arachnida</taxon>
        <taxon>Acari</taxon>
        <taxon>Acariformes</taxon>
        <taxon>Trombidiformes</taxon>
        <taxon>Prostigmata</taxon>
        <taxon>Anystina</taxon>
        <taxon>Parasitengona</taxon>
        <taxon>Trombiculoidea</taxon>
        <taxon>Trombiculidae</taxon>
        <taxon>Leptotrombidium</taxon>
    </lineage>
</organism>
<feature type="transmembrane region" description="Helical" evidence="9">
    <location>
        <begin position="145"/>
        <end position="168"/>
    </location>
</feature>
<evidence type="ECO:0000256" key="1">
    <source>
        <dbReference type="ARBA" id="ARBA00004141"/>
    </source>
</evidence>
<accession>A0A443RW27</accession>
<dbReference type="VEuPathDB" id="VectorBase:LDEU012682"/>